<evidence type="ECO:0000313" key="1">
    <source>
        <dbReference type="EMBL" id="KEO61249.1"/>
    </source>
</evidence>
<keyword evidence="2" id="KW-1185">Reference proteome</keyword>
<organism evidence="1 2">
    <name type="scientific">Thioclava indica</name>
    <dbReference type="NCBI Taxonomy" id="1353528"/>
    <lineage>
        <taxon>Bacteria</taxon>
        <taxon>Pseudomonadati</taxon>
        <taxon>Pseudomonadota</taxon>
        <taxon>Alphaproteobacteria</taxon>
        <taxon>Rhodobacterales</taxon>
        <taxon>Paracoccaceae</taxon>
        <taxon>Thioclava</taxon>
    </lineage>
</organism>
<reference evidence="1 2" key="1">
    <citation type="journal article" date="2015" name="Antonie Van Leeuwenhoek">
        <title>Thioclava indica sp. nov., isolated from surface seawater of the Indian Ocean.</title>
        <authorList>
            <person name="Liu Y."/>
            <person name="Lai Q."/>
            <person name="Du J."/>
            <person name="Xu H."/>
            <person name="Jiang L."/>
            <person name="Shao Z."/>
        </authorList>
    </citation>
    <scope>NUCLEOTIDE SEQUENCE [LARGE SCALE GENOMIC DNA]</scope>
    <source>
        <strain evidence="1 2">DT23-4</strain>
    </source>
</reference>
<protein>
    <recommendedName>
        <fullName evidence="3">Core-binding (CB) domain-containing protein</fullName>
    </recommendedName>
</protein>
<comment type="caution">
    <text evidence="1">The sequence shown here is derived from an EMBL/GenBank/DDBJ whole genome shotgun (WGS) entry which is preliminary data.</text>
</comment>
<dbReference type="STRING" id="1353528.DT23_10140"/>
<evidence type="ECO:0000313" key="2">
    <source>
        <dbReference type="Proteomes" id="UP000027471"/>
    </source>
</evidence>
<gene>
    <name evidence="1" type="ORF">DT23_10140</name>
</gene>
<proteinExistence type="predicted"/>
<dbReference type="AlphaFoldDB" id="A0A074JXN6"/>
<evidence type="ECO:0008006" key="3">
    <source>
        <dbReference type="Google" id="ProtNLM"/>
    </source>
</evidence>
<dbReference type="Proteomes" id="UP000027471">
    <property type="component" value="Unassembled WGS sequence"/>
</dbReference>
<sequence length="61" mass="6839">MLARAAQLPLGKIGLSPITINGHLDRFSLMLRYARSEQLAIAPDIQLDLLRVPETKRARQT</sequence>
<accession>A0A074JXN6</accession>
<name>A0A074JXN6_9RHOB</name>
<dbReference type="EMBL" id="AUNB01000009">
    <property type="protein sequence ID" value="KEO61249.1"/>
    <property type="molecule type" value="Genomic_DNA"/>
</dbReference>